<proteinExistence type="predicted"/>
<protein>
    <submittedName>
        <fullName evidence="1">(rape) hypothetical protein</fullName>
    </submittedName>
</protein>
<accession>A0A816ILG3</accession>
<evidence type="ECO:0000313" key="1">
    <source>
        <dbReference type="EMBL" id="CAF1708324.1"/>
    </source>
</evidence>
<dbReference type="EMBL" id="HG994367">
    <property type="protein sequence ID" value="CAF1708324.1"/>
    <property type="molecule type" value="Genomic_DNA"/>
</dbReference>
<dbReference type="AlphaFoldDB" id="A0A816ILG3"/>
<sequence>MFSPIQTDFNKVCLVPIFRMVGPILFACSKYKAHVSRSSSLHLCLFASIRSKASCFSVNKLGLAWSVLWM</sequence>
<organism evidence="1">
    <name type="scientific">Brassica napus</name>
    <name type="common">Rape</name>
    <dbReference type="NCBI Taxonomy" id="3708"/>
    <lineage>
        <taxon>Eukaryota</taxon>
        <taxon>Viridiplantae</taxon>
        <taxon>Streptophyta</taxon>
        <taxon>Embryophyta</taxon>
        <taxon>Tracheophyta</taxon>
        <taxon>Spermatophyta</taxon>
        <taxon>Magnoliopsida</taxon>
        <taxon>eudicotyledons</taxon>
        <taxon>Gunneridae</taxon>
        <taxon>Pentapetalae</taxon>
        <taxon>rosids</taxon>
        <taxon>malvids</taxon>
        <taxon>Brassicales</taxon>
        <taxon>Brassicaceae</taxon>
        <taxon>Brassiceae</taxon>
        <taxon>Brassica</taxon>
    </lineage>
</organism>
<name>A0A816ILG3_BRANA</name>
<gene>
    <name evidence="1" type="ORF">DARMORV10_C03P68090.1</name>
</gene>
<reference evidence="1" key="1">
    <citation type="submission" date="2021-01" db="EMBL/GenBank/DDBJ databases">
        <authorList>
            <consortium name="Genoscope - CEA"/>
            <person name="William W."/>
        </authorList>
    </citation>
    <scope>NUCLEOTIDE SEQUENCE</scope>
</reference>
<dbReference type="Proteomes" id="UP001295469">
    <property type="component" value="Chromosome C03"/>
</dbReference>